<evidence type="ECO:0000313" key="2">
    <source>
        <dbReference type="EMBL" id="QOL51054.1"/>
    </source>
</evidence>
<feature type="signal peptide" evidence="1">
    <location>
        <begin position="1"/>
        <end position="28"/>
    </location>
</feature>
<proteinExistence type="predicted"/>
<sequence>MHSMTGTVVKTGVIALALALAGCGGGGAGAPASGAPVATPSPERTVQGTAAKGLIKGARISVYALDAQGTRGAAALATATTGTDGTYKLQIAASVQNFVVEVSAAPGAVMADEATGTDIALPEGMKLRSVVTLASNAAGTYEGTVSPLTEMVARTAETSDGKLPQQAVAQAKSSVRTLLGFDPETVKPVNSNSAAAATASEDEKNQSLALAAISKMGSTASADCGQSTPGERIACVVTKLASSVKLTDGQPSLEQNRLAQFRDAVQAVAQDKKINRTGKDTVVGIPVLSPSGTTPTPAVPALPPLAATKALFASLRTNLRALDQGDAFRVTIDGIKADLIGNVAPLANDVGRFTSLAVNALTQFDRYRAGTSTAETFQVWNHQLHETESQPAQPNYFAVNEGNGNCVIVKSPLSMSCTVVQIGYLPESTYDNVSYTNVNATRTLTFQPKEGSPGDFTYTASFAKRAVTHDYRGSVTSMPPAQPLGEAFSGEMTLTRSGNTITQLAVKGRMPGRLNSDGVFQSDYEDWSLKAARTEEANGIALYQFGGVFTATAGGTAATAGQASGQVEIASTSFLRMAVAGSEVGANAATELQVTLHGSMGSTTVNGTLRVSDDKQDKSQTAHMPTRLGFEGSLKHKDATVFSGKVAIARNGYENFDATAAESDTNFVADTVEIGGSLSVPNRPLLSLALGATRTGMKSANISAQYRDDTSVINASVTAKVGERNPLVKVSSADGVAFSFTSTATPVQVTKDGAVTAELDLHKGIITYSDGSIESLK</sequence>
<protein>
    <recommendedName>
        <fullName evidence="4">Carboxypeptidase regulatory-like domain-containing protein</fullName>
    </recommendedName>
</protein>
<dbReference type="AlphaFoldDB" id="A0A7L9U7Q2"/>
<keyword evidence="1" id="KW-0732">Signal</keyword>
<dbReference type="EMBL" id="CP062941">
    <property type="protein sequence ID" value="QOL51054.1"/>
    <property type="molecule type" value="Genomic_DNA"/>
</dbReference>
<dbReference type="Proteomes" id="UP000593875">
    <property type="component" value="Chromosome"/>
</dbReference>
<evidence type="ECO:0000256" key="1">
    <source>
        <dbReference type="SAM" id="SignalP"/>
    </source>
</evidence>
<gene>
    <name evidence="2" type="ORF">LPB04_07165</name>
</gene>
<dbReference type="RefSeq" id="WP_193688035.1">
    <property type="nucleotide sequence ID" value="NZ_CP062941.1"/>
</dbReference>
<evidence type="ECO:0000313" key="3">
    <source>
        <dbReference type="Proteomes" id="UP000593875"/>
    </source>
</evidence>
<dbReference type="KEGG" id="mlir:LPB04_07165"/>
<reference evidence="2 3" key="1">
    <citation type="submission" date="2020-10" db="EMBL/GenBank/DDBJ databases">
        <title>Genome sequencing of Massilia sp. LPB0304.</title>
        <authorList>
            <person name="Kim J."/>
        </authorList>
    </citation>
    <scope>NUCLEOTIDE SEQUENCE [LARGE SCALE GENOMIC DNA]</scope>
    <source>
        <strain evidence="2 3">LPB0304</strain>
    </source>
</reference>
<name>A0A7L9U7Q2_9BURK</name>
<organism evidence="2 3">
    <name type="scientific">Massilia litorea</name>
    <dbReference type="NCBI Taxonomy" id="2769491"/>
    <lineage>
        <taxon>Bacteria</taxon>
        <taxon>Pseudomonadati</taxon>
        <taxon>Pseudomonadota</taxon>
        <taxon>Betaproteobacteria</taxon>
        <taxon>Burkholderiales</taxon>
        <taxon>Oxalobacteraceae</taxon>
        <taxon>Telluria group</taxon>
        <taxon>Massilia</taxon>
    </lineage>
</organism>
<evidence type="ECO:0008006" key="4">
    <source>
        <dbReference type="Google" id="ProtNLM"/>
    </source>
</evidence>
<keyword evidence="3" id="KW-1185">Reference proteome</keyword>
<feature type="chain" id="PRO_5032845436" description="Carboxypeptidase regulatory-like domain-containing protein" evidence="1">
    <location>
        <begin position="29"/>
        <end position="777"/>
    </location>
</feature>
<accession>A0A7L9U7Q2</accession>